<name>A0A8I1MIY0_9BACI</name>
<evidence type="ECO:0000256" key="4">
    <source>
        <dbReference type="PIRSR" id="PIRSR000451-1"/>
    </source>
</evidence>
<dbReference type="AlphaFoldDB" id="A0A8I1MIY0"/>
<comment type="caution">
    <text evidence="7">The sequence shown here is derived from an EMBL/GenBank/DDBJ whole genome shotgun (WGS) entry which is preliminary data.</text>
</comment>
<dbReference type="InterPro" id="IPR011141">
    <property type="entry name" value="Polyketide_synthase_type-III"/>
</dbReference>
<dbReference type="Gene3D" id="3.40.47.10">
    <property type="match status" value="2"/>
</dbReference>
<dbReference type="GeneID" id="93681861"/>
<feature type="active site" description="Acyl-thioester intermediate" evidence="4">
    <location>
        <position position="144"/>
    </location>
</feature>
<proteinExistence type="inferred from homology"/>
<evidence type="ECO:0000256" key="2">
    <source>
        <dbReference type="ARBA" id="ARBA00022679"/>
    </source>
</evidence>
<sequence length="362" mass="40018">MPKIMSTGFCIPPYELKQSDTAQFAKDLFAESFRDINRLLTVFENGQIETRHFAKGMDWFQEDHTFEEKNNAFIESAIELGVKAVENCLTNSAYLSDNIPYEEIDAIFYISTSGLATPSIEARIMNELPFSPHTKRIPIWGLGCAGGASGVSRAHEYCLAFPKAKVLVLSIELCSLTFQRNDRSKSNLIGTSLFADGVAAALIAGDEADISASQLDTLPSTLHTQSTLMPDSKDVMGWDIRNNGLYVIFSKDIPTIIDSWLGDQVQTFLASHGLTTQDLRHFVAHPGGKKVLEAYLSTLSLESSMIDHSLHVLKHHGNMSSATVLYVLDRFMKEKIPSGEYGVLTALGPGFSSELVLLQWRE</sequence>
<organism evidence="7 8">
    <name type="scientific">Priestia flexa</name>
    <dbReference type="NCBI Taxonomy" id="86664"/>
    <lineage>
        <taxon>Bacteria</taxon>
        <taxon>Bacillati</taxon>
        <taxon>Bacillota</taxon>
        <taxon>Bacilli</taxon>
        <taxon>Bacillales</taxon>
        <taxon>Bacillaceae</taxon>
        <taxon>Priestia</taxon>
    </lineage>
</organism>
<dbReference type="GO" id="GO:0016747">
    <property type="term" value="F:acyltransferase activity, transferring groups other than amino-acyl groups"/>
    <property type="evidence" value="ECO:0007669"/>
    <property type="project" value="InterPro"/>
</dbReference>
<dbReference type="Pfam" id="PF00195">
    <property type="entry name" value="Chal_sti_synt_N"/>
    <property type="match status" value="1"/>
</dbReference>
<dbReference type="PANTHER" id="PTHR11877:SF99">
    <property type="entry name" value="1,3,6,8-TETRAHYDROXYNAPHTHALENE SYNTHASE"/>
    <property type="match status" value="1"/>
</dbReference>
<dbReference type="InterPro" id="IPR012328">
    <property type="entry name" value="Chalcone/stilbene_synt_C"/>
</dbReference>
<protein>
    <submittedName>
        <fullName evidence="7">Type III polyketide synthase</fullName>
    </submittedName>
</protein>
<dbReference type="CDD" id="cd00831">
    <property type="entry name" value="CHS_like"/>
    <property type="match status" value="1"/>
</dbReference>
<dbReference type="RefSeq" id="WP_119543030.1">
    <property type="nucleotide sequence ID" value="NZ_CP090431.1"/>
</dbReference>
<reference evidence="7" key="1">
    <citation type="submission" date="2020-12" db="EMBL/GenBank/DDBJ databases">
        <title>PHA producing bacteria isolated from mangrove.</title>
        <authorList>
            <person name="Zheng W."/>
            <person name="Yu S."/>
            <person name="Huang Y."/>
        </authorList>
    </citation>
    <scope>NUCLEOTIDE SEQUENCE</scope>
    <source>
        <strain evidence="7">GN22-4</strain>
    </source>
</reference>
<evidence type="ECO:0000259" key="6">
    <source>
        <dbReference type="Pfam" id="PF02797"/>
    </source>
</evidence>
<dbReference type="InterPro" id="IPR001099">
    <property type="entry name" value="Chalcone/stilbene_synt_N"/>
</dbReference>
<gene>
    <name evidence="7" type="ORF">JF537_16550</name>
</gene>
<keyword evidence="2" id="KW-0808">Transferase</keyword>
<comment type="similarity">
    <text evidence="1">Belongs to the thiolase-like superfamily. Chalcone/stilbene synthases family.</text>
</comment>
<evidence type="ECO:0000256" key="1">
    <source>
        <dbReference type="ARBA" id="ARBA00005531"/>
    </source>
</evidence>
<dbReference type="InterPro" id="IPR016039">
    <property type="entry name" value="Thiolase-like"/>
</dbReference>
<dbReference type="Pfam" id="PF02797">
    <property type="entry name" value="Chal_sti_synt_C"/>
    <property type="match status" value="1"/>
</dbReference>
<dbReference type="PANTHER" id="PTHR11877">
    <property type="entry name" value="HYDROXYMETHYLGLUTARYL-COA SYNTHASE"/>
    <property type="match status" value="1"/>
</dbReference>
<dbReference type="EMBL" id="JAEMWV010000009">
    <property type="protein sequence ID" value="MBN8253186.1"/>
    <property type="molecule type" value="Genomic_DNA"/>
</dbReference>
<accession>A0A8I1MIY0</accession>
<feature type="domain" description="Chalcone/stilbene synthase C-terminal" evidence="6">
    <location>
        <begin position="225"/>
        <end position="359"/>
    </location>
</feature>
<feature type="domain" description="Chalcone/stilbene synthase N-terminal" evidence="5">
    <location>
        <begin position="5"/>
        <end position="206"/>
    </location>
</feature>
<evidence type="ECO:0000313" key="8">
    <source>
        <dbReference type="Proteomes" id="UP000664578"/>
    </source>
</evidence>
<dbReference type="SUPFAM" id="SSF53901">
    <property type="entry name" value="Thiolase-like"/>
    <property type="match status" value="2"/>
</dbReference>
<evidence type="ECO:0000256" key="3">
    <source>
        <dbReference type="ARBA" id="ARBA00023315"/>
    </source>
</evidence>
<evidence type="ECO:0000313" key="7">
    <source>
        <dbReference type="EMBL" id="MBN8253186.1"/>
    </source>
</evidence>
<dbReference type="Proteomes" id="UP000664578">
    <property type="component" value="Unassembled WGS sequence"/>
</dbReference>
<dbReference type="GO" id="GO:0030639">
    <property type="term" value="P:polyketide biosynthetic process"/>
    <property type="evidence" value="ECO:0007669"/>
    <property type="project" value="TreeGrafter"/>
</dbReference>
<keyword evidence="3" id="KW-0012">Acyltransferase</keyword>
<evidence type="ECO:0000259" key="5">
    <source>
        <dbReference type="Pfam" id="PF00195"/>
    </source>
</evidence>
<dbReference type="PIRSF" id="PIRSF000451">
    <property type="entry name" value="PKS_III"/>
    <property type="match status" value="1"/>
</dbReference>